<dbReference type="Gene3D" id="3.90.780.10">
    <property type="entry name" value="5'-Nucleotidase, C-terminal domain"/>
    <property type="match status" value="1"/>
</dbReference>
<accession>A0ABD5RQ63</accession>
<feature type="compositionally biased region" description="Acidic residues" evidence="2">
    <location>
        <begin position="670"/>
        <end position="695"/>
    </location>
</feature>
<organism evidence="5 6">
    <name type="scientific">Halomarina salina</name>
    <dbReference type="NCBI Taxonomy" id="1872699"/>
    <lineage>
        <taxon>Archaea</taxon>
        <taxon>Methanobacteriati</taxon>
        <taxon>Methanobacteriota</taxon>
        <taxon>Stenosarchaea group</taxon>
        <taxon>Halobacteria</taxon>
        <taxon>Halobacteriales</taxon>
        <taxon>Natronomonadaceae</taxon>
        <taxon>Halomarina</taxon>
    </lineage>
</organism>
<dbReference type="SUPFAM" id="SSF55816">
    <property type="entry name" value="5'-nucleotidase (syn. UDP-sugar hydrolase), C-terminal domain"/>
    <property type="match status" value="1"/>
</dbReference>
<dbReference type="PROSITE" id="PS00786">
    <property type="entry name" value="5_NUCLEOTIDASE_2"/>
    <property type="match status" value="1"/>
</dbReference>
<dbReference type="SUPFAM" id="SSF56300">
    <property type="entry name" value="Metallo-dependent phosphatases"/>
    <property type="match status" value="1"/>
</dbReference>
<dbReference type="Gene3D" id="3.60.21.10">
    <property type="match status" value="1"/>
</dbReference>
<feature type="region of interest" description="Disordered" evidence="2">
    <location>
        <begin position="652"/>
        <end position="697"/>
    </location>
</feature>
<dbReference type="EMBL" id="JBHSQH010000001">
    <property type="protein sequence ID" value="MFC5972434.1"/>
    <property type="molecule type" value="Genomic_DNA"/>
</dbReference>
<keyword evidence="6" id="KW-1185">Reference proteome</keyword>
<evidence type="ECO:0000313" key="5">
    <source>
        <dbReference type="EMBL" id="MFC5972434.1"/>
    </source>
</evidence>
<comment type="caution">
    <text evidence="5">The sequence shown here is derived from an EMBL/GenBank/DDBJ whole genome shotgun (WGS) entry which is preliminary data.</text>
</comment>
<feature type="region of interest" description="Disordered" evidence="2">
    <location>
        <begin position="26"/>
        <end position="60"/>
    </location>
</feature>
<dbReference type="PANTHER" id="PTHR11575:SF24">
    <property type="entry name" value="5'-NUCLEOTIDASE"/>
    <property type="match status" value="1"/>
</dbReference>
<name>A0ABD5RQ63_9EURY</name>
<dbReference type="RefSeq" id="WP_247415738.1">
    <property type="nucleotide sequence ID" value="NZ_JALLGW010000001.1"/>
</dbReference>
<dbReference type="InterPro" id="IPR004843">
    <property type="entry name" value="Calcineurin-like_PHP"/>
</dbReference>
<dbReference type="Pfam" id="PF00149">
    <property type="entry name" value="Metallophos"/>
    <property type="match status" value="1"/>
</dbReference>
<feature type="domain" description="Calcineurin-like phosphoesterase" evidence="3">
    <location>
        <begin position="68"/>
        <end position="266"/>
    </location>
</feature>
<sequence length="848" mass="89033">MRQVHAFLMVCCLVVAGVGPAVGAAAPAPSNGPTATDAPPALQQSNDTNDTGGNESAAGPTTLTLLTYNDIQTAAARGDDLPTLVELVHQRRSAHDNPVVVAGAGDQVSPHPLSPVSQWRAPTAVLNHLDPDADAIGNHEFDYGLDEVSNFTAAAEFPWLATNLVNSTTGESFDGTQEYEIVERGGVRVGFIGLVDYGATYGKTNINFSQEGVTLQNFTEDGPATAEMLKQEQGVDVVVALAHTGVPEAKDLAEADSGAIDVVAVGDDEVYYPPQETSDTIITEGLARAQFLGELNLTVENGDVTEWNGRLIQTNTSGVGENETAASIIDGYRANASLDTNVTYSTVPLDAQFATNYHEESNYGNLVTDAMRAEADADVAITNAGGIRSDGVYGPGNITGGDVFSTLPFANTLVTVELTGAELKDALASQLVTLESETGSQYGEEISQQVSGVRFEWVPHDDADPQIRDVYVNANGPDEAADWQELDDDASYAVAVNSFIASGGSSYPLADATRLSETDQLLAEVLIDYLEPKETVSPTVEGRMQRVDADVGDASAELDGNGKVVLQFDAPSDLTDTVPETFVLATPGNETVRAEQVTANGNTLVVRFDDAAVSDLVDSGESTLDLYGEYDSSEYELVYFQHARLNGDVTVTDTTDDEQAGDGNDSNAGEGDEGADGDAGDDDDASDGPDPDEGDATTAYQFDVAAGDVIEDLGEDGDDDGQADFYARQGRLLQAQTALADGTVTSAFTVPDGEVTTNLDGCSVSYTPVDYDADSGEVTLDVSVSEDADCEDVTLTLAGYELPGDDTTFVRANAVDQELVAHQTVTLASGDSETVTLDLTDESDDGDD</sequence>
<dbReference type="Pfam" id="PF02872">
    <property type="entry name" value="5_nucleotid_C"/>
    <property type="match status" value="1"/>
</dbReference>
<gene>
    <name evidence="5" type="ORF">ACFPYI_13925</name>
</gene>
<evidence type="ECO:0000259" key="4">
    <source>
        <dbReference type="Pfam" id="PF02872"/>
    </source>
</evidence>
<evidence type="ECO:0000256" key="2">
    <source>
        <dbReference type="SAM" id="MobiDB-lite"/>
    </source>
</evidence>
<evidence type="ECO:0000256" key="1">
    <source>
        <dbReference type="ARBA" id="ARBA00022729"/>
    </source>
</evidence>
<dbReference type="InterPro" id="IPR029052">
    <property type="entry name" value="Metallo-depent_PP-like"/>
</dbReference>
<proteinExistence type="predicted"/>
<protein>
    <submittedName>
        <fullName evidence="5">Bifunctional metallophosphatase/5'-nucleotidase</fullName>
    </submittedName>
</protein>
<feature type="compositionally biased region" description="Polar residues" evidence="2">
    <location>
        <begin position="42"/>
        <end position="60"/>
    </location>
</feature>
<feature type="domain" description="5'-Nucleotidase C-terminal" evidence="4">
    <location>
        <begin position="350"/>
        <end position="509"/>
    </location>
</feature>
<dbReference type="InterPro" id="IPR006179">
    <property type="entry name" value="5_nucleotidase/apyrase"/>
</dbReference>
<dbReference type="PRINTS" id="PR01607">
    <property type="entry name" value="APYRASEFAMLY"/>
</dbReference>
<dbReference type="InterPro" id="IPR006146">
    <property type="entry name" value="5'-Nucleotdase_CS"/>
</dbReference>
<dbReference type="InterPro" id="IPR036907">
    <property type="entry name" value="5'-Nucleotdase_C_sf"/>
</dbReference>
<evidence type="ECO:0000313" key="6">
    <source>
        <dbReference type="Proteomes" id="UP001596099"/>
    </source>
</evidence>
<dbReference type="AlphaFoldDB" id="A0ABD5RQ63"/>
<reference evidence="5 6" key="1">
    <citation type="journal article" date="2019" name="Int. J. Syst. Evol. Microbiol.">
        <title>The Global Catalogue of Microorganisms (GCM) 10K type strain sequencing project: providing services to taxonomists for standard genome sequencing and annotation.</title>
        <authorList>
            <consortium name="The Broad Institute Genomics Platform"/>
            <consortium name="The Broad Institute Genome Sequencing Center for Infectious Disease"/>
            <person name="Wu L."/>
            <person name="Ma J."/>
        </authorList>
    </citation>
    <scope>NUCLEOTIDE SEQUENCE [LARGE SCALE GENOMIC DNA]</scope>
    <source>
        <strain evidence="5 6">CGMCC 1.12543</strain>
    </source>
</reference>
<keyword evidence="1" id="KW-0732">Signal</keyword>
<dbReference type="PANTHER" id="PTHR11575">
    <property type="entry name" value="5'-NUCLEOTIDASE-RELATED"/>
    <property type="match status" value="1"/>
</dbReference>
<dbReference type="InterPro" id="IPR008334">
    <property type="entry name" value="5'-Nucleotdase_C"/>
</dbReference>
<evidence type="ECO:0000259" key="3">
    <source>
        <dbReference type="Pfam" id="PF00149"/>
    </source>
</evidence>
<dbReference type="Proteomes" id="UP001596099">
    <property type="component" value="Unassembled WGS sequence"/>
</dbReference>